<dbReference type="Pfam" id="PF05713">
    <property type="entry name" value="MobC"/>
    <property type="match status" value="1"/>
</dbReference>
<comment type="caution">
    <text evidence="2">The sequence shown here is derived from an EMBL/GenBank/DDBJ whole genome shotgun (WGS) entry which is preliminary data.</text>
</comment>
<organism evidence="2 3">
    <name type="scientific">Sphingomonas sanxanigenens</name>
    <dbReference type="NCBI Taxonomy" id="397260"/>
    <lineage>
        <taxon>Bacteria</taxon>
        <taxon>Pseudomonadati</taxon>
        <taxon>Pseudomonadota</taxon>
        <taxon>Alphaproteobacteria</taxon>
        <taxon>Sphingomonadales</taxon>
        <taxon>Sphingomonadaceae</taxon>
        <taxon>Sphingomonas</taxon>
    </lineage>
</organism>
<evidence type="ECO:0000259" key="1">
    <source>
        <dbReference type="Pfam" id="PF05713"/>
    </source>
</evidence>
<dbReference type="EMBL" id="QFNN01000011">
    <property type="protein sequence ID" value="PZO91290.1"/>
    <property type="molecule type" value="Genomic_DNA"/>
</dbReference>
<reference evidence="2 3" key="1">
    <citation type="submission" date="2017-08" db="EMBL/GenBank/DDBJ databases">
        <title>Infants hospitalized years apart are colonized by the same room-sourced microbial strains.</title>
        <authorList>
            <person name="Brooks B."/>
            <person name="Olm M.R."/>
            <person name="Firek B.A."/>
            <person name="Baker R."/>
            <person name="Thomas B.C."/>
            <person name="Morowitz M.J."/>
            <person name="Banfield J.F."/>
        </authorList>
    </citation>
    <scope>NUCLEOTIDE SEQUENCE [LARGE SCALE GENOMIC DNA]</scope>
    <source>
        <strain evidence="2">S2_018_000_R2_101</strain>
    </source>
</reference>
<evidence type="ECO:0000313" key="2">
    <source>
        <dbReference type="EMBL" id="PZO91290.1"/>
    </source>
</evidence>
<gene>
    <name evidence="2" type="ORF">DI623_03615</name>
</gene>
<name>A0A2W5A9J3_9SPHN</name>
<protein>
    <recommendedName>
        <fullName evidence="1">Bacterial mobilisation domain-containing protein</fullName>
    </recommendedName>
</protein>
<sequence>MGERTIPPFSLRLTFEERAKLERDAAGMALGAYIRSRLLDPETVAPRKRGKFPVKDHKLLAQLLAMLGQSRLANNVNQLAKAANTGSLPVTPEVESALVSAMRDITIMRSLLIQALNVEVMP</sequence>
<proteinExistence type="predicted"/>
<dbReference type="InterPro" id="IPR008687">
    <property type="entry name" value="MobC"/>
</dbReference>
<dbReference type="AlphaFoldDB" id="A0A2W5A9J3"/>
<dbReference type="Proteomes" id="UP000249066">
    <property type="component" value="Unassembled WGS sequence"/>
</dbReference>
<evidence type="ECO:0000313" key="3">
    <source>
        <dbReference type="Proteomes" id="UP000249066"/>
    </source>
</evidence>
<feature type="domain" description="Bacterial mobilisation" evidence="1">
    <location>
        <begin position="70"/>
        <end position="99"/>
    </location>
</feature>
<accession>A0A2W5A9J3</accession>